<dbReference type="Gene3D" id="3.20.20.370">
    <property type="entry name" value="Glycoside hydrolase/deacetylase"/>
    <property type="match status" value="1"/>
</dbReference>
<dbReference type="OrthoDB" id="2492838at2"/>
<sequence>MNIASVGVWMNERSAASRRTRGWNEFGGYLEELLQHRGISYRLIDSVDALMNGGFDVVVAAFADDAAGDADALHAFAERGGLVVATGNLNRLAARLGCRVAAPSEREYATVRTEDGPIGFAAEQYGGGSGASLRLRYARATPWRPIDGDAGAEAYGELPGGKLLQRFPVGGGRIDRFAVDVAWTAVALQQGDRPVFEDGIPAPDGTADVTDGVLKADDVMFMDWEQDRATTASGLPYFAYPYADWWRELFVGYLVRAAWERGLAVPFKGYWPNGVDHVAHLSHDSDFNGDDHAMTTLELLKEQGIRSTWCMLEPGYSKKIYRRAREEGHELAFHYNAVADDDGVWSEDEFHRQFRWLLDATGETKITTNKNHLTRVEGWGELFRWCEAAGIESDQTRGPSKKGNVGFLYGTSHPYFPAAWADEGNRRYNVLQVGFLTPDMNTGKWSDDAFIAPALDTVASTEGVAHFLFHQIHLHSREGVRFAYRKWAGEAKTKGFSFLTNREINDWERARRAFDVAAVDASGRPATRGGAAPNGTIVWLPVSEEARTGDESLRYGVPCRKHVL</sequence>
<dbReference type="GO" id="GO:0005975">
    <property type="term" value="P:carbohydrate metabolic process"/>
    <property type="evidence" value="ECO:0007669"/>
    <property type="project" value="InterPro"/>
</dbReference>
<accession>A0A5R9G838</accession>
<evidence type="ECO:0008006" key="3">
    <source>
        <dbReference type="Google" id="ProtNLM"/>
    </source>
</evidence>
<protein>
    <recommendedName>
        <fullName evidence="3">NodB homology domain-containing protein</fullName>
    </recommendedName>
</protein>
<keyword evidence="2" id="KW-1185">Reference proteome</keyword>
<name>A0A5R9G838_9BACL</name>
<organism evidence="1 2">
    <name type="scientific">Paenibacillus antri</name>
    <dbReference type="NCBI Taxonomy" id="2582848"/>
    <lineage>
        <taxon>Bacteria</taxon>
        <taxon>Bacillati</taxon>
        <taxon>Bacillota</taxon>
        <taxon>Bacilli</taxon>
        <taxon>Bacillales</taxon>
        <taxon>Paenibacillaceae</taxon>
        <taxon>Paenibacillus</taxon>
    </lineage>
</organism>
<dbReference type="AlphaFoldDB" id="A0A5R9G838"/>
<dbReference type="RefSeq" id="WP_138193578.1">
    <property type="nucleotide sequence ID" value="NZ_VCIW01000004.1"/>
</dbReference>
<dbReference type="SUPFAM" id="SSF88713">
    <property type="entry name" value="Glycoside hydrolase/deacetylase"/>
    <property type="match status" value="1"/>
</dbReference>
<reference evidence="1 2" key="1">
    <citation type="submission" date="2019-05" db="EMBL/GenBank/DDBJ databases">
        <authorList>
            <person name="Narsing Rao M.P."/>
            <person name="Li W.J."/>
        </authorList>
    </citation>
    <scope>NUCLEOTIDE SEQUENCE [LARGE SCALE GENOMIC DNA]</scope>
    <source>
        <strain evidence="1 2">SYSU_K30003</strain>
    </source>
</reference>
<dbReference type="InterPro" id="IPR011330">
    <property type="entry name" value="Glyco_hydro/deAcase_b/a-brl"/>
</dbReference>
<dbReference type="EMBL" id="VCIW01000004">
    <property type="protein sequence ID" value="TLS52587.1"/>
    <property type="molecule type" value="Genomic_DNA"/>
</dbReference>
<proteinExistence type="predicted"/>
<evidence type="ECO:0000313" key="1">
    <source>
        <dbReference type="EMBL" id="TLS52587.1"/>
    </source>
</evidence>
<comment type="caution">
    <text evidence="1">The sequence shown here is derived from an EMBL/GenBank/DDBJ whole genome shotgun (WGS) entry which is preliminary data.</text>
</comment>
<evidence type="ECO:0000313" key="2">
    <source>
        <dbReference type="Proteomes" id="UP000309676"/>
    </source>
</evidence>
<dbReference type="Proteomes" id="UP000309676">
    <property type="component" value="Unassembled WGS sequence"/>
</dbReference>
<gene>
    <name evidence="1" type="ORF">FE782_08095</name>
</gene>